<organism evidence="2 3">
    <name type="scientific">Pseudomonas syringae pv. actinidiae</name>
    <dbReference type="NCBI Taxonomy" id="103796"/>
    <lineage>
        <taxon>Bacteria</taxon>
        <taxon>Pseudomonadati</taxon>
        <taxon>Pseudomonadota</taxon>
        <taxon>Gammaproteobacteria</taxon>
        <taxon>Pseudomonadales</taxon>
        <taxon>Pseudomonadaceae</taxon>
        <taxon>Pseudomonas</taxon>
        <taxon>Pseudomonas syringae</taxon>
    </lineage>
</organism>
<reference evidence="2 3" key="1">
    <citation type="submission" date="2018-04" db="EMBL/GenBank/DDBJ databases">
        <title>Draft genome sequence of Pseudomonas syringae pv. actinidiae biovar 1 strains isolated from kiwifruit in Kagawa prefecture.</title>
        <authorList>
            <person name="Tabuchi M."/>
            <person name="Saito M."/>
            <person name="Fujiwara S."/>
            <person name="Sasa N."/>
            <person name="Akimitsu K."/>
            <person name="Gomi K."/>
            <person name="Konishi-Sugita S."/>
            <person name="Hamano K."/>
            <person name="Kataoka I."/>
        </authorList>
    </citation>
    <scope>NUCLEOTIDE SEQUENCE [LARGE SCALE GENOMIC DNA]</scope>
    <source>
        <strain evidence="2 3">MAFF212206</strain>
    </source>
</reference>
<dbReference type="EMBL" id="BGJZ01000212">
    <property type="protein sequence ID" value="GBH10926.1"/>
    <property type="molecule type" value="Genomic_DNA"/>
</dbReference>
<evidence type="ECO:0000256" key="1">
    <source>
        <dbReference type="SAM" id="MobiDB-lite"/>
    </source>
</evidence>
<proteinExistence type="predicted"/>
<evidence type="ECO:0000313" key="3">
    <source>
        <dbReference type="Proteomes" id="UP000247480"/>
    </source>
</evidence>
<protein>
    <submittedName>
        <fullName evidence="2">VirB9 component</fullName>
    </submittedName>
</protein>
<gene>
    <name evidence="2" type="ORF">KPSA1_04354</name>
</gene>
<sequence length="111" mass="12662">MKSWEIIAKVYLEFLHTLGQGWPVAATPGSVSGRRNPTKSGRKRSRDFAYFDPSKSVAEGRKGALSRKHIQLTSQNRSVMLRATDMRDPRRTLKIGRRASRTAHRRRASVR</sequence>
<name>A0A2V0QCU1_PSESF</name>
<dbReference type="Proteomes" id="UP000247480">
    <property type="component" value="Unassembled WGS sequence"/>
</dbReference>
<accession>A0A2V0QCU1</accession>
<feature type="compositionally biased region" description="Basic residues" evidence="1">
    <location>
        <begin position="36"/>
        <end position="45"/>
    </location>
</feature>
<dbReference type="AlphaFoldDB" id="A0A2V0QCU1"/>
<feature type="region of interest" description="Disordered" evidence="1">
    <location>
        <begin position="25"/>
        <end position="48"/>
    </location>
</feature>
<comment type="caution">
    <text evidence="2">The sequence shown here is derived from an EMBL/GenBank/DDBJ whole genome shotgun (WGS) entry which is preliminary data.</text>
</comment>
<evidence type="ECO:0000313" key="2">
    <source>
        <dbReference type="EMBL" id="GBH10926.1"/>
    </source>
</evidence>